<keyword evidence="7 17" id="KW-1133">Transmembrane helix</keyword>
<evidence type="ECO:0000256" key="13">
    <source>
        <dbReference type="ARBA" id="ARBA00041418"/>
    </source>
</evidence>
<feature type="transmembrane region" description="Helical" evidence="17">
    <location>
        <begin position="320"/>
        <end position="341"/>
    </location>
</feature>
<comment type="catalytic activity">
    <reaction evidence="15">
        <text>[GlcNAc-(1-&gt;4)-Mur2Ac(oyl-L-Ala-gamma-D-Glu-L-Lys-D-Ala-D-Ala)](n)-di-trans,octa-cis-undecaprenyl diphosphate + beta-D-GlcNAc-(1-&gt;4)-Mur2Ac(oyl-L-Ala-gamma-D-Glu-L-Lys-D-Ala-D-Ala)-di-trans,octa-cis-undecaprenyl diphosphate = [GlcNAc-(1-&gt;4)-Mur2Ac(oyl-L-Ala-gamma-D-Glu-L-Lys-D-Ala-D-Ala)](n+1)-di-trans,octa-cis-undecaprenyl diphosphate + di-trans,octa-cis-undecaprenyl diphosphate + H(+)</text>
        <dbReference type="Rhea" id="RHEA:23708"/>
        <dbReference type="Rhea" id="RHEA-COMP:9602"/>
        <dbReference type="Rhea" id="RHEA-COMP:9603"/>
        <dbReference type="ChEBI" id="CHEBI:15378"/>
        <dbReference type="ChEBI" id="CHEBI:58405"/>
        <dbReference type="ChEBI" id="CHEBI:60033"/>
        <dbReference type="ChEBI" id="CHEBI:78435"/>
        <dbReference type="EC" id="2.4.99.28"/>
    </reaction>
</comment>
<evidence type="ECO:0000256" key="4">
    <source>
        <dbReference type="ARBA" id="ARBA00022692"/>
    </source>
</evidence>
<evidence type="ECO:0000313" key="19">
    <source>
        <dbReference type="Proteomes" id="UP000605990"/>
    </source>
</evidence>
<dbReference type="InterPro" id="IPR001182">
    <property type="entry name" value="FtsW/RodA"/>
</dbReference>
<evidence type="ECO:0000256" key="6">
    <source>
        <dbReference type="ARBA" id="ARBA00022984"/>
    </source>
</evidence>
<dbReference type="EC" id="2.4.99.28" evidence="14"/>
<name>A0ABR7IZZ3_9FLAO</name>
<keyword evidence="6" id="KW-0573">Peptidoglycan synthesis</keyword>
<proteinExistence type="inferred from homology"/>
<keyword evidence="4 17" id="KW-0812">Transmembrane</keyword>
<evidence type="ECO:0000256" key="12">
    <source>
        <dbReference type="ARBA" id="ARBA00041185"/>
    </source>
</evidence>
<feature type="compositionally biased region" description="Polar residues" evidence="16">
    <location>
        <begin position="440"/>
        <end position="453"/>
    </location>
</feature>
<feature type="transmembrane region" description="Helical" evidence="17">
    <location>
        <begin position="109"/>
        <end position="133"/>
    </location>
</feature>
<accession>A0ABR7IZZ3</accession>
<reference evidence="18 19" key="1">
    <citation type="submission" date="2020-08" db="EMBL/GenBank/DDBJ databases">
        <title>Description of novel Flavobacterium F-408 isolate.</title>
        <authorList>
            <person name="Saticioglu I.B."/>
            <person name="Duman M."/>
            <person name="Altun S."/>
        </authorList>
    </citation>
    <scope>NUCLEOTIDE SEQUENCE [LARGE SCALE GENOMIC DNA]</scope>
    <source>
        <strain evidence="18 19">F-408</strain>
    </source>
</reference>
<evidence type="ECO:0000256" key="2">
    <source>
        <dbReference type="ARBA" id="ARBA00022676"/>
    </source>
</evidence>
<gene>
    <name evidence="18" type="ORF">H8R27_10695</name>
</gene>
<feature type="transmembrane region" description="Helical" evidence="17">
    <location>
        <begin position="12"/>
        <end position="37"/>
    </location>
</feature>
<feature type="transmembrane region" description="Helical" evidence="17">
    <location>
        <begin position="192"/>
        <end position="211"/>
    </location>
</feature>
<feature type="region of interest" description="Disordered" evidence="16">
    <location>
        <begin position="406"/>
        <end position="460"/>
    </location>
</feature>
<organism evidence="18 19">
    <name type="scientific">Flavobacterium bernardetii</name>
    <dbReference type="NCBI Taxonomy" id="2813823"/>
    <lineage>
        <taxon>Bacteria</taxon>
        <taxon>Pseudomonadati</taxon>
        <taxon>Bacteroidota</taxon>
        <taxon>Flavobacteriia</taxon>
        <taxon>Flavobacteriales</taxon>
        <taxon>Flavobacteriaceae</taxon>
        <taxon>Flavobacterium</taxon>
    </lineage>
</organism>
<comment type="caution">
    <text evidence="18">The sequence shown here is derived from an EMBL/GenBank/DDBJ whole genome shotgun (WGS) entry which is preliminary data.</text>
</comment>
<feature type="transmembrane region" description="Helical" evidence="17">
    <location>
        <begin position="353"/>
        <end position="374"/>
    </location>
</feature>
<dbReference type="PANTHER" id="PTHR30474:SF2">
    <property type="entry name" value="PEPTIDOGLYCAN GLYCOSYLTRANSFERASE FTSW-RELATED"/>
    <property type="match status" value="1"/>
</dbReference>
<dbReference type="PANTHER" id="PTHR30474">
    <property type="entry name" value="CELL CYCLE PROTEIN"/>
    <property type="match status" value="1"/>
</dbReference>
<keyword evidence="19" id="KW-1185">Reference proteome</keyword>
<evidence type="ECO:0000256" key="11">
    <source>
        <dbReference type="ARBA" id="ARBA00038053"/>
    </source>
</evidence>
<protein>
    <recommendedName>
        <fullName evidence="12">Probable peptidoglycan glycosyltransferase FtsW</fullName>
        <ecNumber evidence="14">2.4.99.28</ecNumber>
    </recommendedName>
    <alternativeName>
        <fullName evidence="13">Cell division protein FtsW</fullName>
    </alternativeName>
    <alternativeName>
        <fullName evidence="10">Cell wall polymerase</fullName>
    </alternativeName>
    <alternativeName>
        <fullName evidence="9">Peptidoglycan polymerase</fullName>
    </alternativeName>
</protein>
<feature type="transmembrane region" description="Helical" evidence="17">
    <location>
        <begin position="278"/>
        <end position="308"/>
    </location>
</feature>
<dbReference type="Pfam" id="PF01098">
    <property type="entry name" value="FTSW_RODA_SPOVE"/>
    <property type="match status" value="1"/>
</dbReference>
<evidence type="ECO:0000256" key="10">
    <source>
        <dbReference type="ARBA" id="ARBA00033270"/>
    </source>
</evidence>
<evidence type="ECO:0000313" key="18">
    <source>
        <dbReference type="EMBL" id="MBC5835351.1"/>
    </source>
</evidence>
<comment type="subcellular location">
    <subcellularLocation>
        <location evidence="1">Membrane</location>
        <topology evidence="1">Multi-pass membrane protein</topology>
    </subcellularLocation>
</comment>
<evidence type="ECO:0000256" key="16">
    <source>
        <dbReference type="SAM" id="MobiDB-lite"/>
    </source>
</evidence>
<evidence type="ECO:0000256" key="5">
    <source>
        <dbReference type="ARBA" id="ARBA00022960"/>
    </source>
</evidence>
<evidence type="ECO:0000256" key="9">
    <source>
        <dbReference type="ARBA" id="ARBA00032370"/>
    </source>
</evidence>
<feature type="transmembrane region" description="Helical" evidence="17">
    <location>
        <begin position="153"/>
        <end position="185"/>
    </location>
</feature>
<evidence type="ECO:0000256" key="3">
    <source>
        <dbReference type="ARBA" id="ARBA00022679"/>
    </source>
</evidence>
<evidence type="ECO:0000256" key="8">
    <source>
        <dbReference type="ARBA" id="ARBA00023136"/>
    </source>
</evidence>
<keyword evidence="5" id="KW-0133">Cell shape</keyword>
<evidence type="ECO:0000256" key="14">
    <source>
        <dbReference type="ARBA" id="ARBA00044770"/>
    </source>
</evidence>
<comment type="similarity">
    <text evidence="11">Belongs to the SEDS family. FtsW subfamily.</text>
</comment>
<feature type="transmembrane region" description="Helical" evidence="17">
    <location>
        <begin position="49"/>
        <end position="67"/>
    </location>
</feature>
<evidence type="ECO:0000256" key="17">
    <source>
        <dbReference type="SAM" id="Phobius"/>
    </source>
</evidence>
<evidence type="ECO:0000256" key="1">
    <source>
        <dbReference type="ARBA" id="ARBA00004141"/>
    </source>
</evidence>
<dbReference type="EMBL" id="JACRUN010000006">
    <property type="protein sequence ID" value="MBC5835351.1"/>
    <property type="molecule type" value="Genomic_DNA"/>
</dbReference>
<keyword evidence="8 17" id="KW-0472">Membrane</keyword>
<dbReference type="Proteomes" id="UP000605990">
    <property type="component" value="Unassembled WGS sequence"/>
</dbReference>
<keyword evidence="3" id="KW-0808">Transferase</keyword>
<sequence length="460" mass="51524">MNKLKYLKGDKTIWAVIFLLAMASFLPVYSAATNLVYTVGNGTGSTFMLLMKHFTHLSIGMVIVYFVHKLPFERFKKYSIFAIWLIIPALLFTLLQGKTIGGANASRWLTIPFVNFSFQPSTLAFTILMVYVARTLTKLNEGTYTFQDSFVKIWIPVGAVLVCVLPSNFSTTALMFAMVCMLLFIGQYPLKYLAIILASGFAFLALFFLLAKAFPEKKAFSRVNTWVSRIENFTTDKPDEDKYQIENAKIAIAVGKINGVGPGKSIQKNFLPQSSSDFIFAIIIEEYGLIGGYLLVFFYMLLFFRFLIRANKTTNMFGKLLIIGLGFPIIIQALINMGVAVELLPVTGQPLPLISSGGTSVWMTCLSLGIILSVTKKEDEIAEDLKDLQDREAALQRIIDREVSVMNEENTSESTSEEEQKINDMKYSIRESLKQENELDNQGDSLVNGQNPMNAVLNKK</sequence>
<evidence type="ECO:0000256" key="7">
    <source>
        <dbReference type="ARBA" id="ARBA00022989"/>
    </source>
</evidence>
<dbReference type="RefSeq" id="WP_166125763.1">
    <property type="nucleotide sequence ID" value="NZ_JAANOQ010000002.1"/>
</dbReference>
<feature type="compositionally biased region" description="Basic and acidic residues" evidence="16">
    <location>
        <begin position="418"/>
        <end position="437"/>
    </location>
</feature>
<keyword evidence="2" id="KW-0328">Glycosyltransferase</keyword>
<evidence type="ECO:0000256" key="15">
    <source>
        <dbReference type="ARBA" id="ARBA00049902"/>
    </source>
</evidence>
<feature type="transmembrane region" description="Helical" evidence="17">
    <location>
        <begin position="79"/>
        <end position="97"/>
    </location>
</feature>